<evidence type="ECO:0000259" key="1">
    <source>
        <dbReference type="Pfam" id="PF04937"/>
    </source>
</evidence>
<organism evidence="2 3">
    <name type="scientific">Trichinella papuae</name>
    <dbReference type="NCBI Taxonomy" id="268474"/>
    <lineage>
        <taxon>Eukaryota</taxon>
        <taxon>Metazoa</taxon>
        <taxon>Ecdysozoa</taxon>
        <taxon>Nematoda</taxon>
        <taxon>Enoplea</taxon>
        <taxon>Dorylaimia</taxon>
        <taxon>Trichinellida</taxon>
        <taxon>Trichinellidae</taxon>
        <taxon>Trichinella</taxon>
    </lineage>
</organism>
<gene>
    <name evidence="2" type="ORF">T10_8686</name>
</gene>
<dbReference type="EMBL" id="JYDO01000098">
    <property type="protein sequence ID" value="KRZ71319.1"/>
    <property type="molecule type" value="Genomic_DNA"/>
</dbReference>
<comment type="caution">
    <text evidence="2">The sequence shown here is derived from an EMBL/GenBank/DDBJ whole genome shotgun (WGS) entry which is preliminary data.</text>
</comment>
<sequence>LENKSLRGFLEKYTKQHIPSESSLGKNYIDNNFNNVMDRIRREVAYNKIWVSIDETIDSVGRFVANVVIGTLDADQPSKEYLLTSEVLEKSNSSTIAQLFTSSLAVLWPEGVRHENVLLFVTDAVPYMKKAAGALKVLFPNMLHLTCLAHGLHRISEHIRCLFPDVDRLISNVKKVFLKAPSRVQLFKEMAPEIPLPPQPVLTRWGTWLCAVFYYAANFTKIQEIIGCLEDEESAAVKIVHEIMQKESLRCDLVFIANCLKGISQTVY</sequence>
<dbReference type="InterPro" id="IPR012337">
    <property type="entry name" value="RNaseH-like_sf"/>
</dbReference>
<dbReference type="Proteomes" id="UP000054843">
    <property type="component" value="Unassembled WGS sequence"/>
</dbReference>
<feature type="domain" description="DUF659" evidence="1">
    <location>
        <begin position="19"/>
        <end position="176"/>
    </location>
</feature>
<protein>
    <recommendedName>
        <fullName evidence="1">DUF659 domain-containing protein</fullName>
    </recommendedName>
</protein>
<reference evidence="2 3" key="1">
    <citation type="submission" date="2015-01" db="EMBL/GenBank/DDBJ databases">
        <title>Evolution of Trichinella species and genotypes.</title>
        <authorList>
            <person name="Korhonen P.K."/>
            <person name="Edoardo P."/>
            <person name="Giuseppe L.R."/>
            <person name="Gasser R.B."/>
        </authorList>
    </citation>
    <scope>NUCLEOTIDE SEQUENCE [LARGE SCALE GENOMIC DNA]</scope>
    <source>
        <strain evidence="2">ISS1980</strain>
    </source>
</reference>
<dbReference type="InterPro" id="IPR007021">
    <property type="entry name" value="DUF659"/>
</dbReference>
<feature type="non-terminal residue" evidence="2">
    <location>
        <position position="1"/>
    </location>
</feature>
<proteinExistence type="predicted"/>
<keyword evidence="3" id="KW-1185">Reference proteome</keyword>
<dbReference type="Pfam" id="PF04937">
    <property type="entry name" value="DUF659"/>
    <property type="match status" value="1"/>
</dbReference>
<evidence type="ECO:0000313" key="3">
    <source>
        <dbReference type="Proteomes" id="UP000054843"/>
    </source>
</evidence>
<dbReference type="AlphaFoldDB" id="A0A0V1MHS3"/>
<name>A0A0V1MHS3_9BILA</name>
<evidence type="ECO:0000313" key="2">
    <source>
        <dbReference type="EMBL" id="KRZ71319.1"/>
    </source>
</evidence>
<accession>A0A0V1MHS3</accession>
<dbReference type="SUPFAM" id="SSF53098">
    <property type="entry name" value="Ribonuclease H-like"/>
    <property type="match status" value="1"/>
</dbReference>